<evidence type="ECO:0000313" key="2">
    <source>
        <dbReference type="EMBL" id="MDO7857351.1"/>
    </source>
</evidence>
<protein>
    <submittedName>
        <fullName evidence="2">Helix-turn-helix domain-containing protein</fullName>
    </submittedName>
</protein>
<gene>
    <name evidence="2" type="ORF">Q5E86_13545</name>
</gene>
<comment type="caution">
    <text evidence="2">The sequence shown here is derived from an EMBL/GenBank/DDBJ whole genome shotgun (WGS) entry which is preliminary data.</text>
</comment>
<dbReference type="InterPro" id="IPR010982">
    <property type="entry name" value="Lambda_DNA-bd_dom_sf"/>
</dbReference>
<evidence type="ECO:0000313" key="3">
    <source>
        <dbReference type="Proteomes" id="UP001176478"/>
    </source>
</evidence>
<keyword evidence="3" id="KW-1185">Reference proteome</keyword>
<evidence type="ECO:0000259" key="1">
    <source>
        <dbReference type="PROSITE" id="PS50943"/>
    </source>
</evidence>
<sequence>MKATNTRQLSAYMKDVRETKKLSQSKVASKVGIRQDTVSSFELSPDSTKLETFFKILFALNLELDIKPRNESGSSNSNSNSNSGWKEEWWWRFCMYIWMVIG</sequence>
<feature type="domain" description="HTH cro/C1-type" evidence="1">
    <location>
        <begin position="13"/>
        <end position="67"/>
    </location>
</feature>
<organism evidence="2 3">
    <name type="scientific">Providencia huashanensis</name>
    <dbReference type="NCBI Taxonomy" id="3037798"/>
    <lineage>
        <taxon>Bacteria</taxon>
        <taxon>Pseudomonadati</taxon>
        <taxon>Pseudomonadota</taxon>
        <taxon>Gammaproteobacteria</taxon>
        <taxon>Enterobacterales</taxon>
        <taxon>Morganellaceae</taxon>
        <taxon>Providencia</taxon>
    </lineage>
</organism>
<dbReference type="InterPro" id="IPR001387">
    <property type="entry name" value="Cro/C1-type_HTH"/>
</dbReference>
<reference evidence="2" key="2">
    <citation type="journal article" date="2024" name="Int. J. Antimicrob. Agents">
        <title>Identification of a novel Providencia species showing multi-drug-resistant in three patients with hospital-acquired infection.</title>
        <authorList>
            <person name="Yang W."/>
            <person name="Chen J."/>
            <person name="Yang F."/>
            <person name="Ji P."/>
            <person name="Shen S."/>
            <person name="Yin D."/>
            <person name="Hu F."/>
        </authorList>
    </citation>
    <scope>NUCLEOTIDE SEQUENCE</scope>
    <source>
        <strain evidence="2">CRE-138-0111</strain>
    </source>
</reference>
<dbReference type="PROSITE" id="PS50943">
    <property type="entry name" value="HTH_CROC1"/>
    <property type="match status" value="1"/>
</dbReference>
<dbReference type="CDD" id="cd00093">
    <property type="entry name" value="HTH_XRE"/>
    <property type="match status" value="1"/>
</dbReference>
<dbReference type="EMBL" id="JAUQTG010000007">
    <property type="protein sequence ID" value="MDO7857351.1"/>
    <property type="molecule type" value="Genomic_DNA"/>
</dbReference>
<dbReference type="Gene3D" id="1.10.260.40">
    <property type="entry name" value="lambda repressor-like DNA-binding domains"/>
    <property type="match status" value="1"/>
</dbReference>
<proteinExistence type="predicted"/>
<dbReference type="Pfam" id="PF01381">
    <property type="entry name" value="HTH_3"/>
    <property type="match status" value="1"/>
</dbReference>
<dbReference type="Proteomes" id="UP001176478">
    <property type="component" value="Unassembled WGS sequence"/>
</dbReference>
<name>A0ABT9AS11_9GAMM</name>
<accession>A0ABT9AS11</accession>
<dbReference type="SMART" id="SM00530">
    <property type="entry name" value="HTH_XRE"/>
    <property type="match status" value="1"/>
</dbReference>
<reference evidence="2" key="1">
    <citation type="submission" date="2023-07" db="EMBL/GenBank/DDBJ databases">
        <authorList>
            <person name="Yang W."/>
            <person name="Chen J."/>
            <person name="Ji P."/>
            <person name="Hu F."/>
        </authorList>
    </citation>
    <scope>NUCLEOTIDE SEQUENCE</scope>
    <source>
        <strain evidence="2">CRE-138-0111</strain>
    </source>
</reference>
<dbReference type="SUPFAM" id="SSF47413">
    <property type="entry name" value="lambda repressor-like DNA-binding domains"/>
    <property type="match status" value="1"/>
</dbReference>